<sequence>MVGHKSFLLLQNEYPLEGSIDVSASCSLLPAPLREVTTGFWRLLSDHSVVRYWVRMVNGVIYETPQSDSNRTTSSIPTFTTNAENEPLFMIDISTICNRTVERETAIFSTSTDRRFCFYMDVVSFPRGSDVCEHKRFLVGVDSEAELIKWVRTINNIIDIIRNPVD</sequence>
<reference evidence="2" key="2">
    <citation type="submission" date="2020-10" db="UniProtKB">
        <authorList>
            <consortium name="WormBaseParasite"/>
        </authorList>
    </citation>
    <scope>IDENTIFICATION</scope>
</reference>
<dbReference type="InterPro" id="IPR011993">
    <property type="entry name" value="PH-like_dom_sf"/>
</dbReference>
<dbReference type="SUPFAM" id="SSF50729">
    <property type="entry name" value="PH domain-like"/>
    <property type="match status" value="1"/>
</dbReference>
<dbReference type="Proteomes" id="UP000492821">
    <property type="component" value="Unassembled WGS sequence"/>
</dbReference>
<evidence type="ECO:0000313" key="1">
    <source>
        <dbReference type="Proteomes" id="UP000492821"/>
    </source>
</evidence>
<dbReference type="Gene3D" id="2.30.29.30">
    <property type="entry name" value="Pleckstrin-homology domain (PH domain)/Phosphotyrosine-binding domain (PTB)"/>
    <property type="match status" value="1"/>
</dbReference>
<name>A0A7E4UV80_PANRE</name>
<keyword evidence="1" id="KW-1185">Reference proteome</keyword>
<proteinExistence type="predicted"/>
<protein>
    <submittedName>
        <fullName evidence="2">PH domain-containing protein</fullName>
    </submittedName>
</protein>
<dbReference type="WBParaSite" id="Pan_g13231.t1">
    <property type="protein sequence ID" value="Pan_g13231.t1"/>
    <property type="gene ID" value="Pan_g13231"/>
</dbReference>
<evidence type="ECO:0000313" key="2">
    <source>
        <dbReference type="WBParaSite" id="Pan_g13231.t1"/>
    </source>
</evidence>
<organism evidence="1 2">
    <name type="scientific">Panagrellus redivivus</name>
    <name type="common">Microworm</name>
    <dbReference type="NCBI Taxonomy" id="6233"/>
    <lineage>
        <taxon>Eukaryota</taxon>
        <taxon>Metazoa</taxon>
        <taxon>Ecdysozoa</taxon>
        <taxon>Nematoda</taxon>
        <taxon>Chromadorea</taxon>
        <taxon>Rhabditida</taxon>
        <taxon>Tylenchina</taxon>
        <taxon>Panagrolaimomorpha</taxon>
        <taxon>Panagrolaimoidea</taxon>
        <taxon>Panagrolaimidae</taxon>
        <taxon>Panagrellus</taxon>
    </lineage>
</organism>
<accession>A0A7E4UV80</accession>
<dbReference type="AlphaFoldDB" id="A0A7E4UV80"/>
<reference evidence="1" key="1">
    <citation type="journal article" date="2013" name="Genetics">
        <title>The draft genome and transcriptome of Panagrellus redivivus are shaped by the harsh demands of a free-living lifestyle.</title>
        <authorList>
            <person name="Srinivasan J."/>
            <person name="Dillman A.R."/>
            <person name="Macchietto M.G."/>
            <person name="Heikkinen L."/>
            <person name="Lakso M."/>
            <person name="Fracchia K.M."/>
            <person name="Antoshechkin I."/>
            <person name="Mortazavi A."/>
            <person name="Wong G."/>
            <person name="Sternberg P.W."/>
        </authorList>
    </citation>
    <scope>NUCLEOTIDE SEQUENCE [LARGE SCALE GENOMIC DNA]</scope>
    <source>
        <strain evidence="1">MT8872</strain>
    </source>
</reference>